<accession>A0A095SR43</accession>
<comment type="subcellular location">
    <subcellularLocation>
        <location evidence="1 8">Cytoplasm</location>
    </subcellularLocation>
</comment>
<dbReference type="CDD" id="cd01992">
    <property type="entry name" value="TilS_N"/>
    <property type="match status" value="1"/>
</dbReference>
<evidence type="ECO:0000256" key="6">
    <source>
        <dbReference type="ARBA" id="ARBA00022840"/>
    </source>
</evidence>
<protein>
    <recommendedName>
        <fullName evidence="8">tRNA(Ile)-lysidine synthase</fullName>
        <ecNumber evidence="8">6.3.4.19</ecNumber>
    </recommendedName>
    <alternativeName>
        <fullName evidence="8">tRNA(Ile)-2-lysyl-cytidine synthase</fullName>
    </alternativeName>
    <alternativeName>
        <fullName evidence="8">tRNA(Ile)-lysidine synthetase</fullName>
    </alternativeName>
</protein>
<dbReference type="InterPro" id="IPR011063">
    <property type="entry name" value="TilS/TtcA_N"/>
</dbReference>
<evidence type="ECO:0000313" key="11">
    <source>
        <dbReference type="Proteomes" id="UP000029554"/>
    </source>
</evidence>
<dbReference type="InterPro" id="IPR012795">
    <property type="entry name" value="tRNA_Ile_lys_synt_N"/>
</dbReference>
<dbReference type="Gene3D" id="3.40.50.620">
    <property type="entry name" value="HUPs"/>
    <property type="match status" value="1"/>
</dbReference>
<evidence type="ECO:0000256" key="8">
    <source>
        <dbReference type="HAMAP-Rule" id="MF_01161"/>
    </source>
</evidence>
<keyword evidence="4 8" id="KW-0819">tRNA processing</keyword>
<dbReference type="PANTHER" id="PTHR43033">
    <property type="entry name" value="TRNA(ILE)-LYSIDINE SYNTHASE-RELATED"/>
    <property type="match status" value="1"/>
</dbReference>
<evidence type="ECO:0000256" key="2">
    <source>
        <dbReference type="ARBA" id="ARBA00022490"/>
    </source>
</evidence>
<keyword evidence="11" id="KW-1185">Reference proteome</keyword>
<evidence type="ECO:0000256" key="4">
    <source>
        <dbReference type="ARBA" id="ARBA00022694"/>
    </source>
</evidence>
<dbReference type="EC" id="6.3.4.19" evidence="8"/>
<evidence type="ECO:0000256" key="7">
    <source>
        <dbReference type="ARBA" id="ARBA00048539"/>
    </source>
</evidence>
<dbReference type="Pfam" id="PF11734">
    <property type="entry name" value="TilS_C"/>
    <property type="match status" value="1"/>
</dbReference>
<evidence type="ECO:0000313" key="10">
    <source>
        <dbReference type="EMBL" id="KGD66834.1"/>
    </source>
</evidence>
<reference evidence="10 11" key="1">
    <citation type="submission" date="2014-09" db="EMBL/GenBank/DDBJ databases">
        <title>Whole Genome Shotgun of Flavobacterium aquatile LMG 4008.</title>
        <authorList>
            <person name="Gale A.N."/>
            <person name="Pipes S.E."/>
            <person name="Newman J.D."/>
        </authorList>
    </citation>
    <scope>NUCLEOTIDE SEQUENCE [LARGE SCALE GENOMIC DNA]</scope>
    <source>
        <strain evidence="10 11">LMG 4008</strain>
    </source>
</reference>
<comment type="domain">
    <text evidence="8">The N-terminal region contains the highly conserved SGGXDS motif, predicted to be a P-loop motif involved in ATP binding.</text>
</comment>
<evidence type="ECO:0000256" key="1">
    <source>
        <dbReference type="ARBA" id="ARBA00004496"/>
    </source>
</evidence>
<dbReference type="Proteomes" id="UP000029554">
    <property type="component" value="Unassembled WGS sequence"/>
</dbReference>
<evidence type="ECO:0000259" key="9">
    <source>
        <dbReference type="SMART" id="SM00977"/>
    </source>
</evidence>
<keyword evidence="5 8" id="KW-0547">Nucleotide-binding</keyword>
<dbReference type="HAMAP" id="MF_01161">
    <property type="entry name" value="tRNA_Ile_lys_synt"/>
    <property type="match status" value="1"/>
</dbReference>
<dbReference type="eggNOG" id="COG0037">
    <property type="taxonomic scope" value="Bacteria"/>
</dbReference>
<comment type="catalytic activity">
    <reaction evidence="7 8">
        <text>cytidine(34) in tRNA(Ile2) + L-lysine + ATP = lysidine(34) in tRNA(Ile2) + AMP + diphosphate + H(+)</text>
        <dbReference type="Rhea" id="RHEA:43744"/>
        <dbReference type="Rhea" id="RHEA-COMP:10625"/>
        <dbReference type="Rhea" id="RHEA-COMP:10670"/>
        <dbReference type="ChEBI" id="CHEBI:15378"/>
        <dbReference type="ChEBI" id="CHEBI:30616"/>
        <dbReference type="ChEBI" id="CHEBI:32551"/>
        <dbReference type="ChEBI" id="CHEBI:33019"/>
        <dbReference type="ChEBI" id="CHEBI:82748"/>
        <dbReference type="ChEBI" id="CHEBI:83665"/>
        <dbReference type="ChEBI" id="CHEBI:456215"/>
        <dbReference type="EC" id="6.3.4.19"/>
    </reaction>
</comment>
<dbReference type="SMART" id="SM00977">
    <property type="entry name" value="TilS_C"/>
    <property type="match status" value="1"/>
</dbReference>
<feature type="domain" description="Lysidine-tRNA(Ile) synthetase C-terminal" evidence="9">
    <location>
        <begin position="360"/>
        <end position="432"/>
    </location>
</feature>
<dbReference type="InterPro" id="IPR012094">
    <property type="entry name" value="tRNA_Ile_lys_synt"/>
</dbReference>
<dbReference type="GO" id="GO:0032267">
    <property type="term" value="F:tRNA(Ile)-lysidine synthase activity"/>
    <property type="evidence" value="ECO:0007669"/>
    <property type="project" value="UniProtKB-EC"/>
</dbReference>
<keyword evidence="3 8" id="KW-0436">Ligase</keyword>
<gene>
    <name evidence="8" type="primary">tilS</name>
    <name evidence="10" type="ORF">LG45_15495</name>
</gene>
<comment type="caution">
    <text evidence="10">The sequence shown here is derived from an EMBL/GenBank/DDBJ whole genome shotgun (WGS) entry which is preliminary data.</text>
</comment>
<sequence>MLTKFQNHLNSQFSFLKDKKLFIAVSGGIDSIVLVDLLYKLNYEIAVLHCNFSLRDAESDGDEAFVKSFCKERNIEVIVQKFDTKQFASDYKLSIQVAARKLRYDWFYEQLEKRSFDFILTAHHLNDSLETFLINFSRSTGLDGLTGIPAQNDKIIRPLLPFSREEIEVYAKENEIQWREDSSNSSDKYLRNKLRHDVIPILKEVQPNLLSSFENTVKHLQQAQSLVNDASRIIYKEVVTEDDNSIKINLSKLIQLTNYQAYLFQWLKEFGFVAWDDIYDLVSAQSGKKVLSPEFILVKDRDFFILTSKIDSQINQKFLIEKEDSKVNIPLKFTFCNVSDISITDSNSIFVDENKLQFPLTLRKWQEGDYFYPFGMTGKKKLSKYFKDEKFSLIDKLTTWILCSDNQIVWIINKRMDDRFKVNNNTTTILKITIT</sequence>
<keyword evidence="2 8" id="KW-0963">Cytoplasm</keyword>
<dbReference type="InterPro" id="IPR012796">
    <property type="entry name" value="Lysidine-tRNA-synth_C"/>
</dbReference>
<name>A0A095SR43_9FLAO</name>
<dbReference type="InterPro" id="IPR014729">
    <property type="entry name" value="Rossmann-like_a/b/a_fold"/>
</dbReference>
<feature type="binding site" evidence="8">
    <location>
        <begin position="26"/>
        <end position="31"/>
    </location>
    <ligand>
        <name>ATP</name>
        <dbReference type="ChEBI" id="CHEBI:30616"/>
    </ligand>
</feature>
<dbReference type="SUPFAM" id="SSF52402">
    <property type="entry name" value="Adenine nucleotide alpha hydrolases-like"/>
    <property type="match status" value="1"/>
</dbReference>
<dbReference type="RefSeq" id="WP_035128686.1">
    <property type="nucleotide sequence ID" value="NZ_JRHH01000006.1"/>
</dbReference>
<proteinExistence type="inferred from homology"/>
<dbReference type="AlphaFoldDB" id="A0A095SR43"/>
<dbReference type="GO" id="GO:0005524">
    <property type="term" value="F:ATP binding"/>
    <property type="evidence" value="ECO:0007669"/>
    <property type="project" value="UniProtKB-UniRule"/>
</dbReference>
<keyword evidence="6 8" id="KW-0067">ATP-binding</keyword>
<dbReference type="STRING" id="1453498.LG45_15495"/>
<organism evidence="10 11">
    <name type="scientific">Flavobacterium aquatile LMG 4008 = ATCC 11947</name>
    <dbReference type="NCBI Taxonomy" id="1453498"/>
    <lineage>
        <taxon>Bacteria</taxon>
        <taxon>Pseudomonadati</taxon>
        <taxon>Bacteroidota</taxon>
        <taxon>Flavobacteriia</taxon>
        <taxon>Flavobacteriales</taxon>
        <taxon>Flavobacteriaceae</taxon>
        <taxon>Flavobacterium</taxon>
    </lineage>
</organism>
<dbReference type="NCBIfam" id="TIGR02433">
    <property type="entry name" value="lysidine_TilS_C"/>
    <property type="match status" value="1"/>
</dbReference>
<dbReference type="GO" id="GO:0006400">
    <property type="term" value="P:tRNA modification"/>
    <property type="evidence" value="ECO:0007669"/>
    <property type="project" value="UniProtKB-UniRule"/>
</dbReference>
<dbReference type="OrthoDB" id="9807403at2"/>
<dbReference type="PANTHER" id="PTHR43033:SF1">
    <property type="entry name" value="TRNA(ILE)-LYSIDINE SYNTHASE-RELATED"/>
    <property type="match status" value="1"/>
</dbReference>
<dbReference type="SUPFAM" id="SSF56037">
    <property type="entry name" value="PheT/TilS domain"/>
    <property type="match status" value="1"/>
</dbReference>
<evidence type="ECO:0000256" key="5">
    <source>
        <dbReference type="ARBA" id="ARBA00022741"/>
    </source>
</evidence>
<dbReference type="Pfam" id="PF01171">
    <property type="entry name" value="ATP_bind_3"/>
    <property type="match status" value="1"/>
</dbReference>
<comment type="similarity">
    <text evidence="8">Belongs to the tRNA(Ile)-lysidine synthase family.</text>
</comment>
<dbReference type="GO" id="GO:0005737">
    <property type="term" value="C:cytoplasm"/>
    <property type="evidence" value="ECO:0007669"/>
    <property type="project" value="UniProtKB-SubCell"/>
</dbReference>
<dbReference type="NCBIfam" id="TIGR02432">
    <property type="entry name" value="lysidine_TilS_N"/>
    <property type="match status" value="1"/>
</dbReference>
<dbReference type="EMBL" id="JRHH01000006">
    <property type="protein sequence ID" value="KGD66834.1"/>
    <property type="molecule type" value="Genomic_DNA"/>
</dbReference>
<comment type="function">
    <text evidence="8">Ligates lysine onto the cytidine present at position 34 of the AUA codon-specific tRNA(Ile) that contains the anticodon CAU, in an ATP-dependent manner. Cytidine is converted to lysidine, thus changing the amino acid specificity of the tRNA from methionine to isoleucine.</text>
</comment>
<evidence type="ECO:0000256" key="3">
    <source>
        <dbReference type="ARBA" id="ARBA00022598"/>
    </source>
</evidence>